<reference evidence="1 2" key="1">
    <citation type="submission" date="2017-07" db="EMBL/GenBank/DDBJ databases">
        <title>Isolation and development of strain Bacillus megaterium SR7 for enhanced growth and metabolite production under supercritical carbon dioxide.</title>
        <authorList>
            <person name="Freedman A.J.E."/>
            <person name="Peet K.C."/>
            <person name="Boock J.T."/>
            <person name="Penn K."/>
            <person name="Prather K.L.J."/>
            <person name="Thompson J.R."/>
        </authorList>
    </citation>
    <scope>NUCLEOTIDE SEQUENCE [LARGE SCALE GENOMIC DNA]</scope>
    <source>
        <strain evidence="1 2">SR7</strain>
    </source>
</reference>
<dbReference type="Proteomes" id="UP000253834">
    <property type="component" value="Chromosome"/>
</dbReference>
<name>A0AA86I382_PRIMG</name>
<gene>
    <name evidence="1" type="ORF">CIB87_10685</name>
</gene>
<dbReference type="RefSeq" id="WP_114895471.1">
    <property type="nucleotide sequence ID" value="NZ_CP022674.1"/>
</dbReference>
<dbReference type="AlphaFoldDB" id="A0AA86I382"/>
<accession>A0AA86I382</accession>
<protein>
    <submittedName>
        <fullName evidence="1">Uncharacterized protein</fullName>
    </submittedName>
</protein>
<evidence type="ECO:0000313" key="2">
    <source>
        <dbReference type="Proteomes" id="UP000253834"/>
    </source>
</evidence>
<evidence type="ECO:0000313" key="1">
    <source>
        <dbReference type="EMBL" id="AXI29454.1"/>
    </source>
</evidence>
<sequence>MKMTIKDTNNMDQLSKNLKKLNKTSIKVGVFGSDDAELVKIASVHEYGMTIRPKKAKMLAIPVSPKAKGKRPADFPTLFNPKGTKVLAIPKRKDDIEVLFVLMHSVTIPERSFIRAGYDENIDAISNKVADLVPQVIAGNVPFDAFADMVGLELAGKIQKKLRSISDPANSPTTQTVKRSSNPLVDTGRLVGAIRHEVVE</sequence>
<proteinExistence type="predicted"/>
<organism evidence="1 2">
    <name type="scientific">Priestia megaterium</name>
    <name type="common">Bacillus megaterium</name>
    <dbReference type="NCBI Taxonomy" id="1404"/>
    <lineage>
        <taxon>Bacteria</taxon>
        <taxon>Bacillati</taxon>
        <taxon>Bacillota</taxon>
        <taxon>Bacilli</taxon>
        <taxon>Bacillales</taxon>
        <taxon>Bacillaceae</taxon>
        <taxon>Priestia</taxon>
    </lineage>
</organism>
<dbReference type="EMBL" id="CP022674">
    <property type="protein sequence ID" value="AXI29454.1"/>
    <property type="molecule type" value="Genomic_DNA"/>
</dbReference>